<gene>
    <name evidence="10" type="ORF">HA41_18605</name>
</gene>
<dbReference type="PIRSF" id="PIRSF006298">
    <property type="entry name" value="GtrA_prd"/>
    <property type="match status" value="1"/>
</dbReference>
<evidence type="ECO:0000256" key="7">
    <source>
        <dbReference type="PIRNR" id="PIRNR006298"/>
    </source>
</evidence>
<evidence type="ECO:0000256" key="5">
    <source>
        <dbReference type="ARBA" id="ARBA00023136"/>
    </source>
</evidence>
<evidence type="ECO:0000259" key="9">
    <source>
        <dbReference type="Pfam" id="PF04138"/>
    </source>
</evidence>
<dbReference type="GO" id="GO:0005886">
    <property type="term" value="C:plasma membrane"/>
    <property type="evidence" value="ECO:0007669"/>
    <property type="project" value="TreeGrafter"/>
</dbReference>
<evidence type="ECO:0000256" key="1">
    <source>
        <dbReference type="ARBA" id="ARBA00004141"/>
    </source>
</evidence>
<protein>
    <recommendedName>
        <fullName evidence="7">Bactoprenol-linked glucose translocase</fullName>
    </recommendedName>
</protein>
<accession>A0A1X1BRG0</accession>
<comment type="caution">
    <text evidence="10">The sequence shown here is derived from an EMBL/GenBank/DDBJ whole genome shotgun (WGS) entry which is preliminary data.</text>
</comment>
<keyword evidence="4 8" id="KW-1133">Transmembrane helix</keyword>
<name>A0A1X1BRG0_9GAMM</name>
<keyword evidence="3 8" id="KW-0812">Transmembrane</keyword>
<comment type="similarity">
    <text evidence="7">Belongs to the gtrA family.</text>
</comment>
<dbReference type="Proteomes" id="UP000193933">
    <property type="component" value="Unassembled WGS sequence"/>
</dbReference>
<dbReference type="EMBL" id="MLFN01000089">
    <property type="protein sequence ID" value="ORM50655.1"/>
    <property type="molecule type" value="Genomic_DNA"/>
</dbReference>
<dbReference type="RefSeq" id="WP_094122064.1">
    <property type="nucleotide sequence ID" value="NZ_MLFN01000089.1"/>
</dbReference>
<comment type="subcellular location">
    <subcellularLocation>
        <location evidence="1">Membrane</location>
        <topology evidence="1">Multi-pass membrane protein</topology>
    </subcellularLocation>
</comment>
<keyword evidence="2 7" id="KW-0813">Transport</keyword>
<dbReference type="OrthoDB" id="5616234at2"/>
<feature type="domain" description="GtrA/DPMS transmembrane" evidence="9">
    <location>
        <begin position="7"/>
        <end position="115"/>
    </location>
</feature>
<proteinExistence type="inferred from homology"/>
<dbReference type="Pfam" id="PF04138">
    <property type="entry name" value="GtrA_DPMS_TM"/>
    <property type="match status" value="1"/>
</dbReference>
<feature type="transmembrane region" description="Helical" evidence="8">
    <location>
        <begin position="92"/>
        <end position="114"/>
    </location>
</feature>
<dbReference type="InterPro" id="IPR016480">
    <property type="entry name" value="Glc_translocase_bactprenl-link"/>
</dbReference>
<evidence type="ECO:0000256" key="8">
    <source>
        <dbReference type="SAM" id="Phobius"/>
    </source>
</evidence>
<feature type="transmembrane region" description="Helical" evidence="8">
    <location>
        <begin position="38"/>
        <end position="57"/>
    </location>
</feature>
<dbReference type="GO" id="GO:0000271">
    <property type="term" value="P:polysaccharide biosynthetic process"/>
    <property type="evidence" value="ECO:0007669"/>
    <property type="project" value="InterPro"/>
</dbReference>
<evidence type="ECO:0000313" key="10">
    <source>
        <dbReference type="EMBL" id="ORM50655.1"/>
    </source>
</evidence>
<dbReference type="PANTHER" id="PTHR38459">
    <property type="entry name" value="PROPHAGE BACTOPRENOL-LINKED GLUCOSE TRANSLOCASE HOMOLOG"/>
    <property type="match status" value="1"/>
</dbReference>
<reference evidence="10 11" key="1">
    <citation type="journal article" date="2017" name="Antonie Van Leeuwenhoek">
        <title>Phylogenomic resolution of the bacterial genus Pantoea and its relationship with Erwinia and Tatumella.</title>
        <authorList>
            <person name="Palmer M."/>
            <person name="Steenkamp E.T."/>
            <person name="Coetzee M.P."/>
            <person name="Chan W.Y."/>
            <person name="van Zyl E."/>
            <person name="De Maayer P."/>
            <person name="Coutinho T.A."/>
            <person name="Blom J."/>
            <person name="Smits T.H."/>
            <person name="Duffy B."/>
            <person name="Venter S.N."/>
        </authorList>
    </citation>
    <scope>NUCLEOTIDE SEQUENCE [LARGE SCALE GENOMIC DNA]</scope>
    <source>
        <strain evidence="10 11">LMG 24534</strain>
    </source>
</reference>
<evidence type="ECO:0000256" key="6">
    <source>
        <dbReference type="ARBA" id="ARBA00025595"/>
    </source>
</evidence>
<dbReference type="PANTHER" id="PTHR38459:SF1">
    <property type="entry name" value="PROPHAGE BACTOPRENOL-LINKED GLUCOSE TRANSLOCASE HOMOLOG"/>
    <property type="match status" value="1"/>
</dbReference>
<feature type="transmembrane region" description="Helical" evidence="8">
    <location>
        <begin position="6"/>
        <end position="26"/>
    </location>
</feature>
<evidence type="ECO:0000256" key="3">
    <source>
        <dbReference type="ARBA" id="ARBA00022692"/>
    </source>
</evidence>
<evidence type="ECO:0000256" key="4">
    <source>
        <dbReference type="ARBA" id="ARBA00022989"/>
    </source>
</evidence>
<keyword evidence="5 8" id="KW-0472">Membrane</keyword>
<evidence type="ECO:0000313" key="11">
    <source>
        <dbReference type="Proteomes" id="UP000193933"/>
    </source>
</evidence>
<sequence>MVRLFTRYMTIGVLNTLIHWCTFAICIKNGQTQSLSNFIAFCVAVTFSFFANAKWTFSAQATTLRYMMYVLFMGMVAMLVGSYADRMRINPIATLVVFSAISLVCGFLYSKYIIFRERK</sequence>
<feature type="transmembrane region" description="Helical" evidence="8">
    <location>
        <begin position="63"/>
        <end position="80"/>
    </location>
</feature>
<evidence type="ECO:0000256" key="2">
    <source>
        <dbReference type="ARBA" id="ARBA00022448"/>
    </source>
</evidence>
<dbReference type="InterPro" id="IPR051401">
    <property type="entry name" value="GtrA_CellWall_Glycosyl"/>
</dbReference>
<dbReference type="AlphaFoldDB" id="A0A1X1BRG0"/>
<keyword evidence="11" id="KW-1185">Reference proteome</keyword>
<organism evidence="10 11">
    <name type="scientific">Pantoea conspicua</name>
    <dbReference type="NCBI Taxonomy" id="472705"/>
    <lineage>
        <taxon>Bacteria</taxon>
        <taxon>Pseudomonadati</taxon>
        <taxon>Pseudomonadota</taxon>
        <taxon>Gammaproteobacteria</taxon>
        <taxon>Enterobacterales</taxon>
        <taxon>Erwiniaceae</taxon>
        <taxon>Pantoea</taxon>
    </lineage>
</organism>
<dbReference type="InterPro" id="IPR007267">
    <property type="entry name" value="GtrA_DPMS_TM"/>
</dbReference>
<comment type="function">
    <text evidence="6 7">Involved in O antigen modification. Involved in the translocation of bactoprenol-linked glucose across the cytoplasmic membrane.</text>
</comment>